<dbReference type="Pfam" id="PF05164">
    <property type="entry name" value="ZapA"/>
    <property type="match status" value="1"/>
</dbReference>
<proteinExistence type="predicted"/>
<evidence type="ECO:0000256" key="2">
    <source>
        <dbReference type="ARBA" id="ARBA00015195"/>
    </source>
</evidence>
<reference evidence="10 11" key="1">
    <citation type="journal article" date="2003" name="Int. J. Syst. Evol. Microbiol.">
        <title>Bacillus nealsonii sp. nov., isolated from a spacecraft-assembly facility, whose spores are gamma-radiation resistant.</title>
        <authorList>
            <person name="Venkateswaran K."/>
            <person name="Kempf M."/>
            <person name="Chen F."/>
            <person name="Satomi M."/>
            <person name="Nicholson W."/>
            <person name="Kern R."/>
        </authorList>
    </citation>
    <scope>NUCLEOTIDE SEQUENCE [LARGE SCALE GENOMIC DNA]</scope>
    <source>
        <strain evidence="10 11">FO-92</strain>
    </source>
</reference>
<dbReference type="InterPro" id="IPR053712">
    <property type="entry name" value="Bac_CellDiv_Activator"/>
</dbReference>
<dbReference type="GO" id="GO:0043093">
    <property type="term" value="P:FtsZ-dependent cytokinesis"/>
    <property type="evidence" value="ECO:0007669"/>
    <property type="project" value="TreeGrafter"/>
</dbReference>
<evidence type="ECO:0000256" key="1">
    <source>
        <dbReference type="ARBA" id="ARBA00004496"/>
    </source>
</evidence>
<dbReference type="OrthoDB" id="9808604at2"/>
<comment type="subunit">
    <text evidence="8">Homodimer. Interacts with FtsZ.</text>
</comment>
<dbReference type="GO" id="GO:0000917">
    <property type="term" value="P:division septum assembly"/>
    <property type="evidence" value="ECO:0007669"/>
    <property type="project" value="UniProtKB-KW"/>
</dbReference>
<comment type="function">
    <text evidence="7">Activator of cell division through the inhibition of FtsZ GTPase activity, therefore promoting FtsZ assembly into bundles of protofilaments necessary for the formation of the division Z ring. It is recruited early at mid-cell but it is not essential for cell division.</text>
</comment>
<dbReference type="InterPro" id="IPR007838">
    <property type="entry name" value="Cell_div_ZapA-like"/>
</dbReference>
<evidence type="ECO:0000313" key="11">
    <source>
        <dbReference type="Proteomes" id="UP000233375"/>
    </source>
</evidence>
<dbReference type="Proteomes" id="UP000233375">
    <property type="component" value="Unassembled WGS sequence"/>
</dbReference>
<dbReference type="RefSeq" id="WP_101175739.1">
    <property type="nucleotide sequence ID" value="NZ_PISE01000008.1"/>
</dbReference>
<dbReference type="GO" id="GO:0030428">
    <property type="term" value="C:cell septum"/>
    <property type="evidence" value="ECO:0007669"/>
    <property type="project" value="TreeGrafter"/>
</dbReference>
<dbReference type="GO" id="GO:0000921">
    <property type="term" value="P:septin ring assembly"/>
    <property type="evidence" value="ECO:0007669"/>
    <property type="project" value="TreeGrafter"/>
</dbReference>
<dbReference type="GO" id="GO:0032153">
    <property type="term" value="C:cell division site"/>
    <property type="evidence" value="ECO:0007669"/>
    <property type="project" value="TreeGrafter"/>
</dbReference>
<dbReference type="GO" id="GO:0005829">
    <property type="term" value="C:cytosol"/>
    <property type="evidence" value="ECO:0007669"/>
    <property type="project" value="TreeGrafter"/>
</dbReference>
<accession>A0A2N0Z682</accession>
<dbReference type="SUPFAM" id="SSF102829">
    <property type="entry name" value="Cell division protein ZapA-like"/>
    <property type="match status" value="1"/>
</dbReference>
<dbReference type="NCBIfam" id="NF010724">
    <property type="entry name" value="PRK14126.1"/>
    <property type="match status" value="1"/>
</dbReference>
<dbReference type="PANTHER" id="PTHR34981:SF1">
    <property type="entry name" value="CELL DIVISION PROTEIN ZAPA"/>
    <property type="match status" value="1"/>
</dbReference>
<comment type="caution">
    <text evidence="10">The sequence shown here is derived from an EMBL/GenBank/DDBJ whole genome shotgun (WGS) entry which is preliminary data.</text>
</comment>
<comment type="subcellular location">
    <subcellularLocation>
        <location evidence="1">Cytoplasm</location>
    </subcellularLocation>
</comment>
<evidence type="ECO:0000256" key="4">
    <source>
        <dbReference type="ARBA" id="ARBA00022618"/>
    </source>
</evidence>
<evidence type="ECO:0000256" key="5">
    <source>
        <dbReference type="ARBA" id="ARBA00023210"/>
    </source>
</evidence>
<evidence type="ECO:0000256" key="9">
    <source>
        <dbReference type="ARBA" id="ARBA00033158"/>
    </source>
</evidence>
<dbReference type="PANTHER" id="PTHR34981">
    <property type="entry name" value="CELL DIVISION PROTEIN ZAPA"/>
    <property type="match status" value="1"/>
</dbReference>
<sequence length="86" mass="9938">MADTPKNRTKIEIYDTPYTIIGEESSSHVRMVASIVDRKMREIYAKNPSLDLNKLAVLTAVNIVNDHVKLLNRVEQLEEELKREKD</sequence>
<protein>
    <recommendedName>
        <fullName evidence="2">Cell division protein ZapA</fullName>
    </recommendedName>
    <alternativeName>
        <fullName evidence="9">Z ring-associated protein ZapA</fullName>
    </alternativeName>
</protein>
<keyword evidence="6" id="KW-0131">Cell cycle</keyword>
<dbReference type="AlphaFoldDB" id="A0A2N0Z682"/>
<keyword evidence="5" id="KW-0717">Septation</keyword>
<keyword evidence="4 10" id="KW-0132">Cell division</keyword>
<keyword evidence="11" id="KW-1185">Reference proteome</keyword>
<keyword evidence="3" id="KW-0963">Cytoplasm</keyword>
<evidence type="ECO:0000256" key="3">
    <source>
        <dbReference type="ARBA" id="ARBA00022490"/>
    </source>
</evidence>
<dbReference type="EMBL" id="PISE01000008">
    <property type="protein sequence ID" value="PKG25025.1"/>
    <property type="molecule type" value="Genomic_DNA"/>
</dbReference>
<evidence type="ECO:0000256" key="8">
    <source>
        <dbReference type="ARBA" id="ARBA00026068"/>
    </source>
</evidence>
<evidence type="ECO:0000256" key="6">
    <source>
        <dbReference type="ARBA" id="ARBA00023306"/>
    </source>
</evidence>
<gene>
    <name evidence="10" type="ORF">CWS01_03910</name>
</gene>
<dbReference type="Gene3D" id="6.10.250.790">
    <property type="match status" value="1"/>
</dbReference>
<organism evidence="10 11">
    <name type="scientific">Niallia nealsonii</name>
    <dbReference type="NCBI Taxonomy" id="115979"/>
    <lineage>
        <taxon>Bacteria</taxon>
        <taxon>Bacillati</taxon>
        <taxon>Bacillota</taxon>
        <taxon>Bacilli</taxon>
        <taxon>Bacillales</taxon>
        <taxon>Bacillaceae</taxon>
        <taxon>Niallia</taxon>
    </lineage>
</organism>
<name>A0A2N0Z682_9BACI</name>
<evidence type="ECO:0000313" key="10">
    <source>
        <dbReference type="EMBL" id="PKG25025.1"/>
    </source>
</evidence>
<dbReference type="InterPro" id="IPR036192">
    <property type="entry name" value="Cell_div_ZapA-like_sf"/>
</dbReference>
<evidence type="ECO:0000256" key="7">
    <source>
        <dbReference type="ARBA" id="ARBA00024910"/>
    </source>
</evidence>